<dbReference type="SUPFAM" id="SSF46785">
    <property type="entry name" value="Winged helix' DNA-binding domain"/>
    <property type="match status" value="1"/>
</dbReference>
<dbReference type="KEGG" id="pste:PSTEL_25565"/>
<accession>A0A089LWU3</accession>
<dbReference type="InterPro" id="IPR039422">
    <property type="entry name" value="MarR/SlyA-like"/>
</dbReference>
<dbReference type="STRING" id="169760.PSTEL_25565"/>
<keyword evidence="1" id="KW-0238">DNA-binding</keyword>
<sequence>MTGHKLFAALHQFHKADWKQRLDGNKPSEMTLMISLAHHVDHSENVQGLKVSELSRFLGLTPPTVTQLINSLEAKGMVRREPDPSDRRVVRVALTERGIRVTDKARKHRDYVLGKLVEFLGEEDSDRLADLLIKVKEFISQNPPPRLEDLPMNGDDEDD</sequence>
<dbReference type="InterPro" id="IPR036390">
    <property type="entry name" value="WH_DNA-bd_sf"/>
</dbReference>
<evidence type="ECO:0000256" key="1">
    <source>
        <dbReference type="ARBA" id="ARBA00023125"/>
    </source>
</evidence>
<keyword evidence="4" id="KW-1185">Reference proteome</keyword>
<dbReference type="GO" id="GO:0006950">
    <property type="term" value="P:response to stress"/>
    <property type="evidence" value="ECO:0007669"/>
    <property type="project" value="TreeGrafter"/>
</dbReference>
<dbReference type="HOGENOM" id="CLU_083287_12_3_9"/>
<organism evidence="3 4">
    <name type="scientific">Paenibacillus stellifer</name>
    <dbReference type="NCBI Taxonomy" id="169760"/>
    <lineage>
        <taxon>Bacteria</taxon>
        <taxon>Bacillati</taxon>
        <taxon>Bacillota</taxon>
        <taxon>Bacilli</taxon>
        <taxon>Bacillales</taxon>
        <taxon>Paenibacillaceae</taxon>
        <taxon>Paenibacillus</taxon>
    </lineage>
</organism>
<dbReference type="GO" id="GO:0003677">
    <property type="term" value="F:DNA binding"/>
    <property type="evidence" value="ECO:0007669"/>
    <property type="project" value="UniProtKB-KW"/>
</dbReference>
<dbReference type="PROSITE" id="PS50995">
    <property type="entry name" value="HTH_MARR_2"/>
    <property type="match status" value="1"/>
</dbReference>
<name>A0A089LWU3_9BACL</name>
<dbReference type="EMBL" id="CP009286">
    <property type="protein sequence ID" value="AIQ65981.1"/>
    <property type="molecule type" value="Genomic_DNA"/>
</dbReference>
<dbReference type="RefSeq" id="WP_038699464.1">
    <property type="nucleotide sequence ID" value="NZ_CP009286.1"/>
</dbReference>
<evidence type="ECO:0000259" key="2">
    <source>
        <dbReference type="PROSITE" id="PS50995"/>
    </source>
</evidence>
<dbReference type="SMART" id="SM00347">
    <property type="entry name" value="HTH_MARR"/>
    <property type="match status" value="1"/>
</dbReference>
<dbReference type="AlphaFoldDB" id="A0A089LWU3"/>
<protein>
    <recommendedName>
        <fullName evidence="2">HTH marR-type domain-containing protein</fullName>
    </recommendedName>
</protein>
<dbReference type="Gene3D" id="1.10.10.10">
    <property type="entry name" value="Winged helix-like DNA-binding domain superfamily/Winged helix DNA-binding domain"/>
    <property type="match status" value="1"/>
</dbReference>
<gene>
    <name evidence="3" type="ORF">PSTEL_25565</name>
</gene>
<dbReference type="Proteomes" id="UP000029507">
    <property type="component" value="Chromosome"/>
</dbReference>
<proteinExistence type="predicted"/>
<reference evidence="3 4" key="1">
    <citation type="submission" date="2014-08" db="EMBL/GenBank/DDBJ databases">
        <title>Comparative genomics of the Paenibacillus odorifer group.</title>
        <authorList>
            <person name="den Bakker H.C."/>
            <person name="Tsai Y.-C."/>
            <person name="Martin N."/>
            <person name="Korlach J."/>
            <person name="Wiedmann M."/>
        </authorList>
    </citation>
    <scope>NUCLEOTIDE SEQUENCE [LARGE SCALE GENOMIC DNA]</scope>
    <source>
        <strain evidence="3 4">DSM 14472</strain>
    </source>
</reference>
<dbReference type="PANTHER" id="PTHR33164">
    <property type="entry name" value="TRANSCRIPTIONAL REGULATOR, MARR FAMILY"/>
    <property type="match status" value="1"/>
</dbReference>
<evidence type="ECO:0000313" key="3">
    <source>
        <dbReference type="EMBL" id="AIQ65981.1"/>
    </source>
</evidence>
<dbReference type="InterPro" id="IPR000835">
    <property type="entry name" value="HTH_MarR-typ"/>
</dbReference>
<evidence type="ECO:0000313" key="4">
    <source>
        <dbReference type="Proteomes" id="UP000029507"/>
    </source>
</evidence>
<dbReference type="Pfam" id="PF01047">
    <property type="entry name" value="MarR"/>
    <property type="match status" value="1"/>
</dbReference>
<feature type="domain" description="HTH marR-type" evidence="2">
    <location>
        <begin position="1"/>
        <end position="137"/>
    </location>
</feature>
<dbReference type="InterPro" id="IPR036388">
    <property type="entry name" value="WH-like_DNA-bd_sf"/>
</dbReference>
<dbReference type="GO" id="GO:0003700">
    <property type="term" value="F:DNA-binding transcription factor activity"/>
    <property type="evidence" value="ECO:0007669"/>
    <property type="project" value="InterPro"/>
</dbReference>
<dbReference type="PANTHER" id="PTHR33164:SF43">
    <property type="entry name" value="HTH-TYPE TRANSCRIPTIONAL REPRESSOR YETL"/>
    <property type="match status" value="1"/>
</dbReference>
<dbReference type="PRINTS" id="PR00598">
    <property type="entry name" value="HTHMARR"/>
</dbReference>
<dbReference type="InterPro" id="IPR011991">
    <property type="entry name" value="ArsR-like_HTH"/>
</dbReference>
<dbReference type="CDD" id="cd00090">
    <property type="entry name" value="HTH_ARSR"/>
    <property type="match status" value="1"/>
</dbReference>